<evidence type="ECO:0000313" key="1">
    <source>
        <dbReference type="EMBL" id="RKP04441.1"/>
    </source>
</evidence>
<dbReference type="Proteomes" id="UP000271241">
    <property type="component" value="Unassembled WGS sequence"/>
</dbReference>
<proteinExistence type="predicted"/>
<reference evidence="2" key="1">
    <citation type="journal article" date="2018" name="Nat. Microbiol.">
        <title>Leveraging single-cell genomics to expand the fungal tree of life.</title>
        <authorList>
            <person name="Ahrendt S.R."/>
            <person name="Quandt C.A."/>
            <person name="Ciobanu D."/>
            <person name="Clum A."/>
            <person name="Salamov A."/>
            <person name="Andreopoulos B."/>
            <person name="Cheng J.F."/>
            <person name="Woyke T."/>
            <person name="Pelin A."/>
            <person name="Henrissat B."/>
            <person name="Reynolds N.K."/>
            <person name="Benny G.L."/>
            <person name="Smith M.E."/>
            <person name="James T.Y."/>
            <person name="Grigoriev I.V."/>
        </authorList>
    </citation>
    <scope>NUCLEOTIDE SEQUENCE [LARGE SCALE GENOMIC DNA]</scope>
    <source>
        <strain evidence="2">RSA 1356</strain>
    </source>
</reference>
<name>A0A4P9XGR6_9FUNG</name>
<dbReference type="EMBL" id="KZ993731">
    <property type="protein sequence ID" value="RKP04441.1"/>
    <property type="molecule type" value="Genomic_DNA"/>
</dbReference>
<dbReference type="AlphaFoldDB" id="A0A4P9XGR6"/>
<sequence length="170" mass="17961">MARGMAAPKKKKHQLFFFMSSRKSPARPKARPTPSATPANCVIASRQELFGDDEAASSAHTADPDLLAAFEARLSGLVSLSNDETLAPSRKRRASAAEHTADAATAGCHAFPLFAGGVQSVSLVSNVDAVPPPTVERDVEFEQVSADGQTPGLGIEHLLMLYTGNIVPQH</sequence>
<gene>
    <name evidence="1" type="ORF">THASP1DRAFT_33795</name>
</gene>
<protein>
    <submittedName>
        <fullName evidence="1">Uncharacterized protein</fullName>
    </submittedName>
</protein>
<accession>A0A4P9XGR6</accession>
<evidence type="ECO:0000313" key="2">
    <source>
        <dbReference type="Proteomes" id="UP000271241"/>
    </source>
</evidence>
<organism evidence="1 2">
    <name type="scientific">Thamnocephalis sphaerospora</name>
    <dbReference type="NCBI Taxonomy" id="78915"/>
    <lineage>
        <taxon>Eukaryota</taxon>
        <taxon>Fungi</taxon>
        <taxon>Fungi incertae sedis</taxon>
        <taxon>Zoopagomycota</taxon>
        <taxon>Zoopagomycotina</taxon>
        <taxon>Zoopagomycetes</taxon>
        <taxon>Zoopagales</taxon>
        <taxon>Sigmoideomycetaceae</taxon>
        <taxon>Thamnocephalis</taxon>
    </lineage>
</organism>
<keyword evidence="2" id="KW-1185">Reference proteome</keyword>